<dbReference type="PROSITE" id="PS51257">
    <property type="entry name" value="PROKAR_LIPOPROTEIN"/>
    <property type="match status" value="1"/>
</dbReference>
<dbReference type="EMBL" id="CADIKH010000232">
    <property type="protein sequence ID" value="CAB3775020.1"/>
    <property type="molecule type" value="Genomic_DNA"/>
</dbReference>
<reference evidence="1 2" key="1">
    <citation type="submission" date="2020-04" db="EMBL/GenBank/DDBJ databases">
        <authorList>
            <person name="De Canck E."/>
        </authorList>
    </citation>
    <scope>NUCLEOTIDE SEQUENCE [LARGE SCALE GENOMIC DNA]</scope>
    <source>
        <strain evidence="1 2">LMG 29542</strain>
    </source>
</reference>
<organism evidence="1 2">
    <name type="scientific">Paraburkholderia humisilvae</name>
    <dbReference type="NCBI Taxonomy" id="627669"/>
    <lineage>
        <taxon>Bacteria</taxon>
        <taxon>Pseudomonadati</taxon>
        <taxon>Pseudomonadota</taxon>
        <taxon>Betaproteobacteria</taxon>
        <taxon>Burkholderiales</taxon>
        <taxon>Burkholderiaceae</taxon>
        <taxon>Paraburkholderia</taxon>
    </lineage>
</organism>
<keyword evidence="2" id="KW-1185">Reference proteome</keyword>
<sequence length="89" mass="10251">MYRATMNYGSAVTAYEHENQSATPGVPPHVWFGCALAAQQFFVLKRAQVHLFHAFHFAHFKSDVFSMTQWTIEFPIKHDNRFDAGALYL</sequence>
<name>A0A6J5F853_9BURK</name>
<evidence type="ECO:0000313" key="2">
    <source>
        <dbReference type="Proteomes" id="UP000494363"/>
    </source>
</evidence>
<proteinExistence type="predicted"/>
<protein>
    <submittedName>
        <fullName evidence="1">Uncharacterized protein</fullName>
    </submittedName>
</protein>
<accession>A0A6J5F853</accession>
<dbReference type="Proteomes" id="UP000494363">
    <property type="component" value="Unassembled WGS sequence"/>
</dbReference>
<dbReference type="AlphaFoldDB" id="A0A6J5F853"/>
<gene>
    <name evidence="1" type="ORF">LMG29542_08402</name>
</gene>
<evidence type="ECO:0000313" key="1">
    <source>
        <dbReference type="EMBL" id="CAB3775020.1"/>
    </source>
</evidence>